<feature type="transmembrane region" description="Helical" evidence="1">
    <location>
        <begin position="318"/>
        <end position="337"/>
    </location>
</feature>
<proteinExistence type="predicted"/>
<dbReference type="InterPro" id="IPR006652">
    <property type="entry name" value="Kelch_1"/>
</dbReference>
<sequence length="435" mass="51273">MTLTRRTRFLILILFFITGVTKAGEYYFFRTDPFNYYRINGFSFLPEGLNLEFLDSLNKVYNNIGRTYLIFNSQKGYKLHVRCTFDLFQLSEDGIENLYKFDNSGYLCRPKMFERDGKIYNLGGYGMWNHNSDLLVFDESTGSWEFVATLNQPLHYTGQSFNSDTGIFVLFGNHVNPRIPLNEMEDHGFFLNWNNKEWHKIKVHIERKSRLEFRNSMYYDGHIELKDFFIFKNIDPDVSKEGLFLVDKNSLEIFFKRVSFESLYGSPYLQIIDNTLFYQNTLGAHHSMDIESMFNNSTKVGYIEILDNSGNIFEQYRYPLLIFLGFSVILLSTFFYVKFKKKEPIKETSRDETEIDVVTSIIKKLGPVSGQTLDIDALDNILGINNIPNLDNRRVRRSRMIMDINTNYRFSNGKDLIKRVKKSDDKRYTYYSIEP</sequence>
<dbReference type="RefSeq" id="WP_380799511.1">
    <property type="nucleotide sequence ID" value="NZ_JBHUIV010000002.1"/>
</dbReference>
<dbReference type="SUPFAM" id="SSF117281">
    <property type="entry name" value="Kelch motif"/>
    <property type="match status" value="1"/>
</dbReference>
<keyword evidence="3" id="KW-1185">Reference proteome</keyword>
<keyword evidence="1" id="KW-1133">Transmembrane helix</keyword>
<dbReference type="Gene3D" id="2.120.10.80">
    <property type="entry name" value="Kelch-type beta propeller"/>
    <property type="match status" value="1"/>
</dbReference>
<dbReference type="EMBL" id="JBHUIV010000002">
    <property type="protein sequence ID" value="MFD2199989.1"/>
    <property type="molecule type" value="Genomic_DNA"/>
</dbReference>
<name>A0ABW5B3G1_9BACT</name>
<evidence type="ECO:0000256" key="1">
    <source>
        <dbReference type="SAM" id="Phobius"/>
    </source>
</evidence>
<dbReference type="InterPro" id="IPR015915">
    <property type="entry name" value="Kelch-typ_b-propeller"/>
</dbReference>
<protein>
    <submittedName>
        <fullName evidence="2">Uncharacterized protein</fullName>
    </submittedName>
</protein>
<gene>
    <name evidence="2" type="ORF">ACFSKV_00320</name>
</gene>
<keyword evidence="1" id="KW-0812">Transmembrane</keyword>
<organism evidence="2 3">
    <name type="scientific">Shivajiella indica</name>
    <dbReference type="NCBI Taxonomy" id="872115"/>
    <lineage>
        <taxon>Bacteria</taxon>
        <taxon>Pseudomonadati</taxon>
        <taxon>Bacteroidota</taxon>
        <taxon>Cytophagia</taxon>
        <taxon>Cytophagales</taxon>
        <taxon>Cyclobacteriaceae</taxon>
        <taxon>Shivajiella</taxon>
    </lineage>
</organism>
<accession>A0ABW5B3G1</accession>
<reference evidence="3" key="1">
    <citation type="journal article" date="2019" name="Int. J. Syst. Evol. Microbiol.">
        <title>The Global Catalogue of Microorganisms (GCM) 10K type strain sequencing project: providing services to taxonomists for standard genome sequencing and annotation.</title>
        <authorList>
            <consortium name="The Broad Institute Genomics Platform"/>
            <consortium name="The Broad Institute Genome Sequencing Center for Infectious Disease"/>
            <person name="Wu L."/>
            <person name="Ma J."/>
        </authorList>
    </citation>
    <scope>NUCLEOTIDE SEQUENCE [LARGE SCALE GENOMIC DNA]</scope>
    <source>
        <strain evidence="3">KCTC 19812</strain>
    </source>
</reference>
<keyword evidence="1" id="KW-0472">Membrane</keyword>
<evidence type="ECO:0000313" key="3">
    <source>
        <dbReference type="Proteomes" id="UP001597414"/>
    </source>
</evidence>
<dbReference type="Pfam" id="PF01344">
    <property type="entry name" value="Kelch_1"/>
    <property type="match status" value="1"/>
</dbReference>
<evidence type="ECO:0000313" key="2">
    <source>
        <dbReference type="EMBL" id="MFD2199989.1"/>
    </source>
</evidence>
<dbReference type="Proteomes" id="UP001597414">
    <property type="component" value="Unassembled WGS sequence"/>
</dbReference>
<comment type="caution">
    <text evidence="2">The sequence shown here is derived from an EMBL/GenBank/DDBJ whole genome shotgun (WGS) entry which is preliminary data.</text>
</comment>